<dbReference type="Gene3D" id="2.10.25.10">
    <property type="entry name" value="Laminin"/>
    <property type="match status" value="1"/>
</dbReference>
<protein>
    <recommendedName>
        <fullName evidence="14">EGF-like domain-containing protein</fullName>
    </recommendedName>
</protein>
<proteinExistence type="predicted"/>
<dbReference type="SUPFAM" id="SSF63825">
    <property type="entry name" value="YWTD domain"/>
    <property type="match status" value="1"/>
</dbReference>
<keyword evidence="9" id="KW-0325">Glycoprotein</keyword>
<feature type="disulfide bond" evidence="11">
    <location>
        <begin position="106"/>
        <end position="118"/>
    </location>
</feature>
<evidence type="ECO:0000256" key="12">
    <source>
        <dbReference type="SAM" id="Phobius"/>
    </source>
</evidence>
<dbReference type="PROSITE" id="PS50068">
    <property type="entry name" value="LDLRA_2"/>
    <property type="match status" value="3"/>
</dbReference>
<dbReference type="InterPro" id="IPR023415">
    <property type="entry name" value="LDLR_class-A_CS"/>
</dbReference>
<feature type="disulfide bond" evidence="11">
    <location>
        <begin position="113"/>
        <end position="131"/>
    </location>
</feature>
<name>A0A553MY74_9TELE</name>
<feature type="chain" id="PRO_5022063388" description="EGF-like domain-containing protein" evidence="13">
    <location>
        <begin position="20"/>
        <end position="475"/>
    </location>
</feature>
<dbReference type="GO" id="GO:0006898">
    <property type="term" value="P:receptor-mediated endocytosis"/>
    <property type="evidence" value="ECO:0007669"/>
    <property type="project" value="TreeGrafter"/>
</dbReference>
<feature type="disulfide bond" evidence="11">
    <location>
        <begin position="23"/>
        <end position="35"/>
    </location>
</feature>
<dbReference type="EMBL" id="SRMA01027204">
    <property type="protein sequence ID" value="TRY58140.1"/>
    <property type="molecule type" value="Genomic_DNA"/>
</dbReference>
<dbReference type="FunFam" id="4.10.400.10:FF:000034">
    <property type="entry name" value="Low-density lipoprotein receptor-related protein 2"/>
    <property type="match status" value="1"/>
</dbReference>
<dbReference type="GO" id="GO:0043235">
    <property type="term" value="C:receptor complex"/>
    <property type="evidence" value="ECO:0007669"/>
    <property type="project" value="TreeGrafter"/>
</dbReference>
<keyword evidence="7 11" id="KW-1015">Disulfide bond</keyword>
<evidence type="ECO:0000256" key="8">
    <source>
        <dbReference type="ARBA" id="ARBA00023170"/>
    </source>
</evidence>
<dbReference type="InterPro" id="IPR001881">
    <property type="entry name" value="EGF-like_Ca-bd_dom"/>
</dbReference>
<dbReference type="OrthoDB" id="664115at2759"/>
<dbReference type="PRINTS" id="PR00261">
    <property type="entry name" value="LDLRECEPTOR"/>
</dbReference>
<evidence type="ECO:0000256" key="6">
    <source>
        <dbReference type="ARBA" id="ARBA00023136"/>
    </source>
</evidence>
<dbReference type="SUPFAM" id="SSF57196">
    <property type="entry name" value="EGF/Laminin"/>
    <property type="match status" value="1"/>
</dbReference>
<dbReference type="InterPro" id="IPR011042">
    <property type="entry name" value="6-blade_b-propeller_TolB-like"/>
</dbReference>
<accession>A0A553MY74</accession>
<dbReference type="Pfam" id="PF00057">
    <property type="entry name" value="Ldl_recept_a"/>
    <property type="match status" value="3"/>
</dbReference>
<comment type="caution">
    <text evidence="10">Lacks conserved residue(s) required for the propagation of feature annotation.</text>
</comment>
<comment type="caution">
    <text evidence="15">The sequence shown here is derived from an EMBL/GenBank/DDBJ whole genome shotgun (WGS) entry which is preliminary data.</text>
</comment>
<dbReference type="STRING" id="623744.A0A553MY74"/>
<reference evidence="15 16" key="1">
    <citation type="journal article" date="2019" name="Sci. Data">
        <title>Hybrid genome assembly and annotation of Danionella translucida.</title>
        <authorList>
            <person name="Kadobianskyi M."/>
            <person name="Schulze L."/>
            <person name="Schuelke M."/>
            <person name="Judkewitz B."/>
        </authorList>
    </citation>
    <scope>NUCLEOTIDE SEQUENCE [LARGE SCALE GENOMIC DNA]</scope>
    <source>
        <strain evidence="15 16">Bolton</strain>
    </source>
</reference>
<evidence type="ECO:0000256" key="3">
    <source>
        <dbReference type="ARBA" id="ARBA00022729"/>
    </source>
</evidence>
<dbReference type="PROSITE" id="PS01187">
    <property type="entry name" value="EGF_CA"/>
    <property type="match status" value="1"/>
</dbReference>
<dbReference type="SMART" id="SM00192">
    <property type="entry name" value="LDLa"/>
    <property type="match status" value="3"/>
</dbReference>
<keyword evidence="10" id="KW-0245">EGF-like domain</keyword>
<dbReference type="CDD" id="cd00054">
    <property type="entry name" value="EGF_CA"/>
    <property type="match status" value="1"/>
</dbReference>
<dbReference type="SUPFAM" id="SSF57424">
    <property type="entry name" value="LDL receptor-like module"/>
    <property type="match status" value="3"/>
</dbReference>
<dbReference type="PANTHER" id="PTHR22722">
    <property type="entry name" value="LOW-DENSITY LIPOPROTEIN RECEPTOR-RELATED PROTEIN 2-RELATED"/>
    <property type="match status" value="1"/>
</dbReference>
<comment type="subcellular location">
    <subcellularLocation>
        <location evidence="1">Membrane</location>
        <topology evidence="1">Single-pass membrane protein</topology>
    </subcellularLocation>
</comment>
<evidence type="ECO:0000313" key="16">
    <source>
        <dbReference type="Proteomes" id="UP000316079"/>
    </source>
</evidence>
<evidence type="ECO:0000259" key="14">
    <source>
        <dbReference type="PROSITE" id="PS50026"/>
    </source>
</evidence>
<evidence type="ECO:0000313" key="15">
    <source>
        <dbReference type="EMBL" id="TRY58140.1"/>
    </source>
</evidence>
<feature type="disulfide bond" evidence="11">
    <location>
        <begin position="42"/>
        <end position="57"/>
    </location>
</feature>
<organism evidence="15 16">
    <name type="scientific">Danionella cerebrum</name>
    <dbReference type="NCBI Taxonomy" id="2873325"/>
    <lineage>
        <taxon>Eukaryota</taxon>
        <taxon>Metazoa</taxon>
        <taxon>Chordata</taxon>
        <taxon>Craniata</taxon>
        <taxon>Vertebrata</taxon>
        <taxon>Euteleostomi</taxon>
        <taxon>Actinopterygii</taxon>
        <taxon>Neopterygii</taxon>
        <taxon>Teleostei</taxon>
        <taxon>Ostariophysi</taxon>
        <taxon>Cypriniformes</taxon>
        <taxon>Danionidae</taxon>
        <taxon>Danioninae</taxon>
        <taxon>Danionella</taxon>
    </lineage>
</organism>
<dbReference type="PROSITE" id="PS50026">
    <property type="entry name" value="EGF_3"/>
    <property type="match status" value="1"/>
</dbReference>
<dbReference type="PROSITE" id="PS01209">
    <property type="entry name" value="LDLRA_1"/>
    <property type="match status" value="1"/>
</dbReference>
<dbReference type="InterPro" id="IPR018097">
    <property type="entry name" value="EGF_Ca-bd_CS"/>
</dbReference>
<dbReference type="Proteomes" id="UP000316079">
    <property type="component" value="Unassembled WGS sequence"/>
</dbReference>
<dbReference type="CDD" id="cd00112">
    <property type="entry name" value="LDLa"/>
    <property type="match status" value="3"/>
</dbReference>
<gene>
    <name evidence="15" type="ORF">DNTS_014184</name>
</gene>
<dbReference type="PANTHER" id="PTHR22722:SF12">
    <property type="entry name" value="EGF-LIKE DOMAIN-CONTAINING PROTEIN"/>
    <property type="match status" value="1"/>
</dbReference>
<keyword evidence="4" id="KW-0677">Repeat</keyword>
<evidence type="ECO:0000256" key="13">
    <source>
        <dbReference type="SAM" id="SignalP"/>
    </source>
</evidence>
<feature type="domain" description="EGF-like" evidence="14">
    <location>
        <begin position="141"/>
        <end position="180"/>
    </location>
</feature>
<evidence type="ECO:0000256" key="2">
    <source>
        <dbReference type="ARBA" id="ARBA00022692"/>
    </source>
</evidence>
<feature type="transmembrane region" description="Helical" evidence="12">
    <location>
        <begin position="358"/>
        <end position="379"/>
    </location>
</feature>
<feature type="disulfide bond" evidence="11">
    <location>
        <begin position="125"/>
        <end position="140"/>
    </location>
</feature>
<evidence type="ECO:0000256" key="7">
    <source>
        <dbReference type="ARBA" id="ARBA00023157"/>
    </source>
</evidence>
<dbReference type="Pfam" id="PF14670">
    <property type="entry name" value="FXa_inhibition"/>
    <property type="match status" value="1"/>
</dbReference>
<evidence type="ECO:0000256" key="5">
    <source>
        <dbReference type="ARBA" id="ARBA00022989"/>
    </source>
</evidence>
<dbReference type="InterPro" id="IPR036055">
    <property type="entry name" value="LDL_receptor-like_sf"/>
</dbReference>
<evidence type="ECO:0000256" key="9">
    <source>
        <dbReference type="ARBA" id="ARBA00023180"/>
    </source>
</evidence>
<keyword evidence="3 13" id="KW-0732">Signal</keyword>
<dbReference type="InterPro" id="IPR002172">
    <property type="entry name" value="LDrepeatLR_classA_rpt"/>
</dbReference>
<dbReference type="InterPro" id="IPR000152">
    <property type="entry name" value="EGF-type_Asp/Asn_hydroxyl_site"/>
</dbReference>
<sequence length="475" mass="51501">MEHLGALLLLVLSFPLAKGFPACSSDQLMCDNSKCVSKTVLCNAVDDCGDGSDEISCLSCTGQSFLCVASARCVSSSSICDGKLDCTDGADEFSQTCTTFNKSNTCARSEFRCTSGQCVTSSWRCDHSRDCEDGSDEEDCDLNECKLNNGGCSHVCIDLQFGFRCDCPRGMRLVQDTHCEGDDGFLILSTHEGIKWSDLSLSKQTNITDKRVAPGSVSSLNANDTLFWSNPEDDVIFRMPLNSSEHGAEVVCNASFGILGLAVDWVHERFYWVSTVTHGLHMTSLNGATPRQLISGLSRPTAVAVQPLQGADKHNGNELSVSQRYGSGPPGGLLVLHPLLQPADQERRQSDIETSLPVSPLIFLTVFLGVLFLALLLFWQRSRICAAHSLAFHGDMTLNESQDPLLLSRAPWAPEIKVRQLTEWFSTINCKGFLGGKSALPLLGFENPISCAASVWGTKPELMAGGFCTNILLDE</sequence>
<keyword evidence="6 12" id="KW-0472">Membrane</keyword>
<dbReference type="SMART" id="SM00179">
    <property type="entry name" value="EGF_CA"/>
    <property type="match status" value="1"/>
</dbReference>
<dbReference type="PROSITE" id="PS00010">
    <property type="entry name" value="ASX_HYDROXYL"/>
    <property type="match status" value="1"/>
</dbReference>
<keyword evidence="2 12" id="KW-0812">Transmembrane</keyword>
<dbReference type="Gene3D" id="4.10.400.10">
    <property type="entry name" value="Low-density Lipoprotein Receptor"/>
    <property type="match status" value="3"/>
</dbReference>
<dbReference type="GO" id="GO:0005509">
    <property type="term" value="F:calcium ion binding"/>
    <property type="evidence" value="ECO:0007669"/>
    <property type="project" value="InterPro"/>
</dbReference>
<keyword evidence="8" id="KW-0675">Receptor</keyword>
<dbReference type="GO" id="GO:0042562">
    <property type="term" value="F:hormone binding"/>
    <property type="evidence" value="ECO:0007669"/>
    <property type="project" value="TreeGrafter"/>
</dbReference>
<keyword evidence="16" id="KW-1185">Reference proteome</keyword>
<feature type="disulfide bond" evidence="11">
    <location>
        <begin position="30"/>
        <end position="48"/>
    </location>
</feature>
<keyword evidence="5 12" id="KW-1133">Transmembrane helix</keyword>
<dbReference type="GO" id="GO:0016324">
    <property type="term" value="C:apical plasma membrane"/>
    <property type="evidence" value="ECO:0007669"/>
    <property type="project" value="TreeGrafter"/>
</dbReference>
<feature type="signal peptide" evidence="13">
    <location>
        <begin position="1"/>
        <end position="19"/>
    </location>
</feature>
<evidence type="ECO:0000256" key="11">
    <source>
        <dbReference type="PROSITE-ProRule" id="PRU00124"/>
    </source>
</evidence>
<dbReference type="InterPro" id="IPR051221">
    <property type="entry name" value="LDLR-related"/>
</dbReference>
<evidence type="ECO:0000256" key="4">
    <source>
        <dbReference type="ARBA" id="ARBA00022737"/>
    </source>
</evidence>
<evidence type="ECO:0000256" key="10">
    <source>
        <dbReference type="PROSITE-ProRule" id="PRU00076"/>
    </source>
</evidence>
<dbReference type="InterPro" id="IPR000742">
    <property type="entry name" value="EGF"/>
</dbReference>
<dbReference type="Gene3D" id="2.120.10.30">
    <property type="entry name" value="TolB, C-terminal domain"/>
    <property type="match status" value="1"/>
</dbReference>
<evidence type="ECO:0000256" key="1">
    <source>
        <dbReference type="ARBA" id="ARBA00004167"/>
    </source>
</evidence>
<dbReference type="AlphaFoldDB" id="A0A553MY74"/>
<dbReference type="SMART" id="SM00181">
    <property type="entry name" value="EGF"/>
    <property type="match status" value="2"/>
</dbReference>